<dbReference type="AlphaFoldDB" id="A0A0R3R7R3"/>
<name>A0A0R3R7R3_9BILA</name>
<dbReference type="STRING" id="42155.A0A0R3R7R3"/>
<sequence>MTHSQHYSSSTRQYELLHSFMKRTCQVVRQSELNQLFDAIIGYTNLNERILKLENLKADIVKDPKGFIYMPISDMHLLAILPDDFIGNVGKGSVNASKIAQIFQDLRAY</sequence>
<reference evidence="1 2" key="2">
    <citation type="submission" date="2018-11" db="EMBL/GenBank/DDBJ databases">
        <authorList>
            <consortium name="Pathogen Informatics"/>
        </authorList>
    </citation>
    <scope>NUCLEOTIDE SEQUENCE [LARGE SCALE GENOMIC DNA]</scope>
</reference>
<protein>
    <submittedName>
        <fullName evidence="3">Transposase</fullName>
    </submittedName>
</protein>
<dbReference type="Proteomes" id="UP000280834">
    <property type="component" value="Unassembled WGS sequence"/>
</dbReference>
<gene>
    <name evidence="1" type="ORF">BTMF_LOCUS14047</name>
</gene>
<reference evidence="3" key="1">
    <citation type="submission" date="2017-02" db="UniProtKB">
        <authorList>
            <consortium name="WormBaseParasite"/>
        </authorList>
    </citation>
    <scope>IDENTIFICATION</scope>
</reference>
<dbReference type="EMBL" id="UZAG01020741">
    <property type="protein sequence ID" value="VDO47799.1"/>
    <property type="molecule type" value="Genomic_DNA"/>
</dbReference>
<evidence type="ECO:0000313" key="1">
    <source>
        <dbReference type="EMBL" id="VDO47799.1"/>
    </source>
</evidence>
<accession>A0A0R3R7R3</accession>
<dbReference type="WBParaSite" id="BTMF_0001606501-mRNA-1">
    <property type="protein sequence ID" value="BTMF_0001606501-mRNA-1"/>
    <property type="gene ID" value="BTMF_0001606501"/>
</dbReference>
<keyword evidence="2" id="KW-1185">Reference proteome</keyword>
<proteinExistence type="predicted"/>
<evidence type="ECO:0000313" key="3">
    <source>
        <dbReference type="WBParaSite" id="BTMF_0001606501-mRNA-1"/>
    </source>
</evidence>
<evidence type="ECO:0000313" key="2">
    <source>
        <dbReference type="Proteomes" id="UP000280834"/>
    </source>
</evidence>
<organism evidence="3">
    <name type="scientific">Brugia timori</name>
    <dbReference type="NCBI Taxonomy" id="42155"/>
    <lineage>
        <taxon>Eukaryota</taxon>
        <taxon>Metazoa</taxon>
        <taxon>Ecdysozoa</taxon>
        <taxon>Nematoda</taxon>
        <taxon>Chromadorea</taxon>
        <taxon>Rhabditida</taxon>
        <taxon>Spirurina</taxon>
        <taxon>Spiruromorpha</taxon>
        <taxon>Filarioidea</taxon>
        <taxon>Onchocercidae</taxon>
        <taxon>Brugia</taxon>
    </lineage>
</organism>